<name>A0ABQ7GHD4_DUNSA</name>
<gene>
    <name evidence="1" type="ORF">DUNSADRAFT_9458</name>
</gene>
<evidence type="ECO:0000313" key="2">
    <source>
        <dbReference type="Proteomes" id="UP000815325"/>
    </source>
</evidence>
<comment type="caution">
    <text evidence="1">The sequence shown here is derived from an EMBL/GenBank/DDBJ whole genome shotgun (WGS) entry which is preliminary data.</text>
</comment>
<protein>
    <submittedName>
        <fullName evidence="1">Uncharacterized protein</fullName>
    </submittedName>
</protein>
<evidence type="ECO:0000313" key="1">
    <source>
        <dbReference type="EMBL" id="KAF5834020.1"/>
    </source>
</evidence>
<dbReference type="Proteomes" id="UP000815325">
    <property type="component" value="Unassembled WGS sequence"/>
</dbReference>
<reference evidence="1" key="1">
    <citation type="submission" date="2017-08" db="EMBL/GenBank/DDBJ databases">
        <authorList>
            <person name="Polle J.E."/>
            <person name="Barry K."/>
            <person name="Cushman J."/>
            <person name="Schmutz J."/>
            <person name="Tran D."/>
            <person name="Hathwaick L.T."/>
            <person name="Yim W.C."/>
            <person name="Jenkins J."/>
            <person name="Mckie-Krisberg Z.M."/>
            <person name="Prochnik S."/>
            <person name="Lindquist E."/>
            <person name="Dockter R.B."/>
            <person name="Adam C."/>
            <person name="Molina H."/>
            <person name="Bunkerborg J."/>
            <person name="Jin E."/>
            <person name="Buchheim M."/>
            <person name="Magnuson J."/>
        </authorList>
    </citation>
    <scope>NUCLEOTIDE SEQUENCE</scope>
    <source>
        <strain evidence="1">CCAP 19/18</strain>
    </source>
</reference>
<feature type="non-terminal residue" evidence="1">
    <location>
        <position position="1"/>
    </location>
</feature>
<keyword evidence="2" id="KW-1185">Reference proteome</keyword>
<organism evidence="1 2">
    <name type="scientific">Dunaliella salina</name>
    <name type="common">Green alga</name>
    <name type="synonym">Protococcus salinus</name>
    <dbReference type="NCBI Taxonomy" id="3046"/>
    <lineage>
        <taxon>Eukaryota</taxon>
        <taxon>Viridiplantae</taxon>
        <taxon>Chlorophyta</taxon>
        <taxon>core chlorophytes</taxon>
        <taxon>Chlorophyceae</taxon>
        <taxon>CS clade</taxon>
        <taxon>Chlamydomonadales</taxon>
        <taxon>Dunaliellaceae</taxon>
        <taxon>Dunaliella</taxon>
    </lineage>
</organism>
<proteinExistence type="predicted"/>
<dbReference type="EMBL" id="MU069779">
    <property type="protein sequence ID" value="KAF5834020.1"/>
    <property type="molecule type" value="Genomic_DNA"/>
</dbReference>
<sequence>GREGVSLDVASVVSLLDRLFADYSEPEDLGQGLAYHSLCLLESLLPLLCGPALGPSKLIKALSALHEAVQQLAAGDTNDAHEALAMTSSALAGQQQQQSSLRGGSLSGLPAAALAATLECMEAHAVPPDASMDPRGRGALLDPQGLLGVLQQRAGTALPSKQDLIAAVVWAYYNAPPASGGLIAGVDVLKAFRAVKCKLPDGTLLPPGFGGRAYPRTATHDGAHRHRPGRGLVLHATASAPLDYEYDEAHEVAGRVGQLRMSRARTGKLPGVRSVDLALDQLHMLRPASAPLAKYASADFSERRALLQWPAHSTLSLSQSYTAADVSAAQCWLNYPTQP</sequence>
<accession>A0ABQ7GHD4</accession>